<dbReference type="HAMAP" id="MF_00336">
    <property type="entry name" value="BioD"/>
    <property type="match status" value="1"/>
</dbReference>
<dbReference type="AlphaFoldDB" id="M0LPJ4"/>
<keyword evidence="1" id="KW-0436">Ligase</keyword>
<dbReference type="eggNOG" id="arCOG00100">
    <property type="taxonomic scope" value="Archaea"/>
</dbReference>
<dbReference type="InterPro" id="IPR004472">
    <property type="entry name" value="DTB_synth_BioD"/>
</dbReference>
<dbReference type="STRING" id="1227454.C446_12529"/>
<dbReference type="EMBL" id="AOMA01000124">
    <property type="protein sequence ID" value="EMA35421.1"/>
    <property type="molecule type" value="Genomic_DNA"/>
</dbReference>
<keyword evidence="1" id="KW-0963">Cytoplasm</keyword>
<feature type="binding site" evidence="1">
    <location>
        <begin position="174"/>
        <end position="175"/>
    </location>
    <ligand>
        <name>ATP</name>
        <dbReference type="ChEBI" id="CHEBI:30616"/>
    </ligand>
</feature>
<dbReference type="NCBIfam" id="TIGR00347">
    <property type="entry name" value="bioD"/>
    <property type="match status" value="1"/>
</dbReference>
<feature type="binding site" evidence="1">
    <location>
        <position position="23"/>
    </location>
    <ligand>
        <name>Mg(2+)</name>
        <dbReference type="ChEBI" id="CHEBI:18420"/>
    </ligand>
</feature>
<name>M0LPJ4_9EURY</name>
<comment type="subcellular location">
    <subcellularLocation>
        <location evidence="1">Cytoplasm</location>
    </subcellularLocation>
</comment>
<dbReference type="InterPro" id="IPR027417">
    <property type="entry name" value="P-loop_NTPase"/>
</dbReference>
<proteinExistence type="inferred from homology"/>
<comment type="similarity">
    <text evidence="1">Belongs to the dethiobiotin synthetase family.</text>
</comment>
<dbReference type="GO" id="GO:0009102">
    <property type="term" value="P:biotin biosynthetic process"/>
    <property type="evidence" value="ECO:0007669"/>
    <property type="project" value="UniProtKB-UniRule"/>
</dbReference>
<dbReference type="PATRIC" id="fig|1227454.3.peg.2564"/>
<feature type="binding site" evidence="1">
    <location>
        <position position="48"/>
    </location>
    <ligand>
        <name>substrate</name>
    </ligand>
</feature>
<dbReference type="PIRSF" id="PIRSF006755">
    <property type="entry name" value="DTB_synth"/>
    <property type="match status" value="1"/>
</dbReference>
<reference evidence="2 3" key="1">
    <citation type="journal article" date="2014" name="PLoS Genet.">
        <title>Phylogenetically driven sequencing of extremely halophilic archaea reveals strategies for static and dynamic osmo-response.</title>
        <authorList>
            <person name="Becker E.A."/>
            <person name="Seitzer P.M."/>
            <person name="Tritt A."/>
            <person name="Larsen D."/>
            <person name="Krusor M."/>
            <person name="Yao A.I."/>
            <person name="Wu D."/>
            <person name="Madern D."/>
            <person name="Eisen J.A."/>
            <person name="Darling A.E."/>
            <person name="Facciotti M.T."/>
        </authorList>
    </citation>
    <scope>NUCLEOTIDE SEQUENCE [LARGE SCALE GENOMIC DNA]</scope>
    <source>
        <strain evidence="2 3">JCM 10879</strain>
    </source>
</reference>
<keyword evidence="1" id="KW-0460">Magnesium</keyword>
<dbReference type="EC" id="6.3.3.3" evidence="1"/>
<evidence type="ECO:0000313" key="3">
    <source>
        <dbReference type="Proteomes" id="UP000011607"/>
    </source>
</evidence>
<dbReference type="RefSeq" id="WP_006673412.1">
    <property type="nucleotide sequence ID" value="NZ_AOMA01000124.1"/>
</dbReference>
<keyword evidence="1" id="KW-0547">Nucleotide-binding</keyword>
<dbReference type="GO" id="GO:0005524">
    <property type="term" value="F:ATP binding"/>
    <property type="evidence" value="ECO:0007669"/>
    <property type="project" value="UniProtKB-UniRule"/>
</dbReference>
<dbReference type="PANTHER" id="PTHR43210">
    <property type="entry name" value="DETHIOBIOTIN SYNTHETASE"/>
    <property type="match status" value="1"/>
</dbReference>
<keyword evidence="1" id="KW-0479">Metal-binding</keyword>
<dbReference type="GO" id="GO:0005829">
    <property type="term" value="C:cytosol"/>
    <property type="evidence" value="ECO:0007669"/>
    <property type="project" value="TreeGrafter"/>
</dbReference>
<keyword evidence="1" id="KW-0067">ATP-binding</keyword>
<keyword evidence="1" id="KW-0093">Biotin biosynthesis</keyword>
<feature type="binding site" evidence="1">
    <location>
        <begin position="202"/>
        <end position="204"/>
    </location>
    <ligand>
        <name>ATP</name>
        <dbReference type="ChEBI" id="CHEBI:30616"/>
    </ligand>
</feature>
<comment type="caution">
    <text evidence="1">Lacks conserved residue(s) required for the propagation of feature annotation.</text>
</comment>
<evidence type="ECO:0000256" key="1">
    <source>
        <dbReference type="HAMAP-Rule" id="MF_00336"/>
    </source>
</evidence>
<feature type="active site" evidence="1">
    <location>
        <position position="44"/>
    </location>
</feature>
<feature type="binding site" evidence="1">
    <location>
        <position position="114"/>
    </location>
    <ligand>
        <name>Mg(2+)</name>
        <dbReference type="ChEBI" id="CHEBI:18420"/>
    </ligand>
</feature>
<dbReference type="GO" id="GO:0000287">
    <property type="term" value="F:magnesium ion binding"/>
    <property type="evidence" value="ECO:0007669"/>
    <property type="project" value="UniProtKB-UniRule"/>
</dbReference>
<keyword evidence="3" id="KW-1185">Reference proteome</keyword>
<dbReference type="CDD" id="cd03109">
    <property type="entry name" value="DTBS"/>
    <property type="match status" value="1"/>
</dbReference>
<sequence>MTDPVDPGTGVFVAGTGTGVGKTVVTAGLTGWLRSEGVAAHAIKPAQTGAPEDDDAGTVADVCEEPTASTCLRRLEPPLAPRVAASIADESLSYDDIVAGCRSLAADETVTIVEGIGGVRVPLADGYEVLDLAADLGFPAIVVARSGLGTLNHTALTVAALENRGLSVAGIVLNEYEGETLAERTNPTELERMTATRVATVPPLEVDDGGAVVDGVRQNVPSSMLPVALE</sequence>
<dbReference type="Proteomes" id="UP000011607">
    <property type="component" value="Unassembled WGS sequence"/>
</dbReference>
<comment type="cofactor">
    <cofactor evidence="1">
        <name>Mg(2+)</name>
        <dbReference type="ChEBI" id="CHEBI:18420"/>
    </cofactor>
</comment>
<feature type="binding site" evidence="1">
    <location>
        <position position="55"/>
    </location>
    <ligand>
        <name>ATP</name>
        <dbReference type="ChEBI" id="CHEBI:30616"/>
    </ligand>
</feature>
<dbReference type="PANTHER" id="PTHR43210:SF5">
    <property type="entry name" value="DETHIOBIOTIN SYNTHETASE"/>
    <property type="match status" value="1"/>
</dbReference>
<feature type="binding site" evidence="1">
    <location>
        <position position="55"/>
    </location>
    <ligand>
        <name>Mg(2+)</name>
        <dbReference type="ChEBI" id="CHEBI:18420"/>
    </ligand>
</feature>
<feature type="binding site" evidence="1">
    <location>
        <begin position="114"/>
        <end position="117"/>
    </location>
    <ligand>
        <name>ATP</name>
        <dbReference type="ChEBI" id="CHEBI:30616"/>
    </ligand>
</feature>
<feature type="binding site" evidence="1">
    <location>
        <begin position="19"/>
        <end position="24"/>
    </location>
    <ligand>
        <name>ATP</name>
        <dbReference type="ChEBI" id="CHEBI:30616"/>
    </ligand>
</feature>
<dbReference type="GO" id="GO:0004141">
    <property type="term" value="F:dethiobiotin synthase activity"/>
    <property type="evidence" value="ECO:0007669"/>
    <property type="project" value="UniProtKB-UniRule"/>
</dbReference>
<dbReference type="UniPathway" id="UPA00078">
    <property type="reaction ID" value="UER00161"/>
</dbReference>
<evidence type="ECO:0000313" key="2">
    <source>
        <dbReference type="EMBL" id="EMA35421.1"/>
    </source>
</evidence>
<comment type="subunit">
    <text evidence="1">Homodimer.</text>
</comment>
<dbReference type="OrthoDB" id="201569at2157"/>
<accession>M0LPJ4</accession>
<dbReference type="SUPFAM" id="SSF52540">
    <property type="entry name" value="P-loop containing nucleoside triphosphate hydrolases"/>
    <property type="match status" value="1"/>
</dbReference>
<dbReference type="Gene3D" id="3.40.50.300">
    <property type="entry name" value="P-loop containing nucleotide triphosphate hydrolases"/>
    <property type="match status" value="1"/>
</dbReference>
<gene>
    <name evidence="1" type="primary">bioD</name>
    <name evidence="2" type="ORF">C446_12529</name>
</gene>
<comment type="catalytic activity">
    <reaction evidence="1">
        <text>(7R,8S)-7,8-diammoniononanoate + CO2 + ATP = (4R,5S)-dethiobiotin + ADP + phosphate + 3 H(+)</text>
        <dbReference type="Rhea" id="RHEA:15805"/>
        <dbReference type="ChEBI" id="CHEBI:15378"/>
        <dbReference type="ChEBI" id="CHEBI:16526"/>
        <dbReference type="ChEBI" id="CHEBI:30616"/>
        <dbReference type="ChEBI" id="CHEBI:43474"/>
        <dbReference type="ChEBI" id="CHEBI:149469"/>
        <dbReference type="ChEBI" id="CHEBI:149473"/>
        <dbReference type="ChEBI" id="CHEBI:456216"/>
        <dbReference type="EC" id="6.3.3.3"/>
    </reaction>
</comment>
<comment type="function">
    <text evidence="1">Catalyzes a mechanistically unusual reaction, the ATP-dependent insertion of CO2 between the N7 and N8 nitrogen atoms of 7,8-diaminopelargonic acid (DAPA, also called 7,8-diammoniononanoate) to form a ureido ring.</text>
</comment>
<comment type="caution">
    <text evidence="2">The sequence shown here is derived from an EMBL/GenBank/DDBJ whole genome shotgun (WGS) entry which is preliminary data.</text>
</comment>
<protein>
    <recommendedName>
        <fullName evidence="1">ATP-dependent dethiobiotin synthetase BioD</fullName>
        <ecNumber evidence="1">6.3.3.3</ecNumber>
    </recommendedName>
    <alternativeName>
        <fullName evidence="1">DTB synthetase</fullName>
        <shortName evidence="1">DTBS</shortName>
    </alternativeName>
    <alternativeName>
        <fullName evidence="1">Dethiobiotin synthase</fullName>
    </alternativeName>
</protein>
<comment type="pathway">
    <text evidence="1">Cofactor biosynthesis; biotin biosynthesis; biotin from 7,8-diaminononanoate: step 1/2.</text>
</comment>
<dbReference type="Pfam" id="PF13500">
    <property type="entry name" value="AAA_26"/>
    <property type="match status" value="1"/>
</dbReference>
<organism evidence="2 3">
    <name type="scientific">Halobiforma nitratireducens JCM 10879</name>
    <dbReference type="NCBI Taxonomy" id="1227454"/>
    <lineage>
        <taxon>Archaea</taxon>
        <taxon>Methanobacteriati</taxon>
        <taxon>Methanobacteriota</taxon>
        <taxon>Stenosarchaea group</taxon>
        <taxon>Halobacteria</taxon>
        <taxon>Halobacteriales</taxon>
        <taxon>Natrialbaceae</taxon>
        <taxon>Halobiforma</taxon>
    </lineage>
</organism>